<sequence length="138" mass="15653">MKQIFINLPVNDLEKSVKFYVALGFTINPLFTDEDQKCLVWSDAIYVMLQSKSFFTSYLNKPLADAKAFQTTSHTLPVESIQQVNEMMENGLQAGGTEPVPVLPESFMYLRSIEDLDGHLWGIMFLDVEKFKSHGLIA</sequence>
<proteinExistence type="predicted"/>
<organism evidence="2 3">
    <name type="scientific">Sandaracinomonas limnophila</name>
    <dbReference type="NCBI Taxonomy" id="1862386"/>
    <lineage>
        <taxon>Bacteria</taxon>
        <taxon>Pseudomonadati</taxon>
        <taxon>Bacteroidota</taxon>
        <taxon>Cytophagia</taxon>
        <taxon>Cytophagales</taxon>
        <taxon>Flectobacillaceae</taxon>
        <taxon>Sandaracinomonas</taxon>
    </lineage>
</organism>
<comment type="caution">
    <text evidence="2">The sequence shown here is derived from an EMBL/GenBank/DDBJ whole genome shotgun (WGS) entry which is preliminary data.</text>
</comment>
<dbReference type="InterPro" id="IPR029068">
    <property type="entry name" value="Glyas_Bleomycin-R_OHBP_Dase"/>
</dbReference>
<dbReference type="EMBL" id="SACY01000004">
    <property type="protein sequence ID" value="RVU24126.1"/>
    <property type="molecule type" value="Genomic_DNA"/>
</dbReference>
<dbReference type="GO" id="GO:0051213">
    <property type="term" value="F:dioxygenase activity"/>
    <property type="evidence" value="ECO:0007669"/>
    <property type="project" value="UniProtKB-KW"/>
</dbReference>
<dbReference type="Gene3D" id="3.10.180.10">
    <property type="entry name" value="2,3-Dihydroxybiphenyl 1,2-Dioxygenase, domain 1"/>
    <property type="match status" value="1"/>
</dbReference>
<dbReference type="InterPro" id="IPR053863">
    <property type="entry name" value="Glyoxy/Ble-like_N"/>
</dbReference>
<keyword evidence="2" id="KW-0560">Oxidoreductase</keyword>
<evidence type="ECO:0000313" key="2">
    <source>
        <dbReference type="EMBL" id="RVU24126.1"/>
    </source>
</evidence>
<dbReference type="PANTHER" id="PTHR36503">
    <property type="entry name" value="BLR2520 PROTEIN"/>
    <property type="match status" value="1"/>
</dbReference>
<dbReference type="Proteomes" id="UP000282832">
    <property type="component" value="Unassembled WGS sequence"/>
</dbReference>
<dbReference type="OrthoDB" id="9798430at2"/>
<protein>
    <submittedName>
        <fullName evidence="2">Glyoxalase/bleomycin resistance/extradiol dioxygenase family protein</fullName>
    </submittedName>
</protein>
<accession>A0A437PPB0</accession>
<evidence type="ECO:0000259" key="1">
    <source>
        <dbReference type="Pfam" id="PF22677"/>
    </source>
</evidence>
<name>A0A437PPB0_9BACT</name>
<gene>
    <name evidence="2" type="ORF">EOJ36_09370</name>
</gene>
<dbReference type="PANTHER" id="PTHR36503:SF2">
    <property type="entry name" value="BLR2408 PROTEIN"/>
    <property type="match status" value="1"/>
</dbReference>
<feature type="domain" description="Glyoxalase/Bleomycin resistance-like N-terminal" evidence="1">
    <location>
        <begin position="4"/>
        <end position="35"/>
    </location>
</feature>
<dbReference type="Pfam" id="PF22677">
    <property type="entry name" value="Ble-like_N"/>
    <property type="match status" value="1"/>
</dbReference>
<reference evidence="2 3" key="1">
    <citation type="submission" date="2019-01" db="EMBL/GenBank/DDBJ databases">
        <authorList>
            <person name="Chen W.-M."/>
        </authorList>
    </citation>
    <scope>NUCLEOTIDE SEQUENCE [LARGE SCALE GENOMIC DNA]</scope>
    <source>
        <strain evidence="2 3">FSY-15</strain>
    </source>
</reference>
<dbReference type="RefSeq" id="WP_127804698.1">
    <property type="nucleotide sequence ID" value="NZ_SACY01000004.1"/>
</dbReference>
<evidence type="ECO:0000313" key="3">
    <source>
        <dbReference type="Proteomes" id="UP000282832"/>
    </source>
</evidence>
<dbReference type="SUPFAM" id="SSF54593">
    <property type="entry name" value="Glyoxalase/Bleomycin resistance protein/Dihydroxybiphenyl dioxygenase"/>
    <property type="match status" value="1"/>
</dbReference>
<keyword evidence="3" id="KW-1185">Reference proteome</keyword>
<dbReference type="AlphaFoldDB" id="A0A437PPB0"/>
<keyword evidence="2" id="KW-0223">Dioxygenase</keyword>